<reference evidence="2" key="1">
    <citation type="submission" date="2016-11" db="EMBL/GenBank/DDBJ databases">
        <authorList>
            <person name="Varghese N."/>
            <person name="Submissions S."/>
        </authorList>
    </citation>
    <scope>NUCLEOTIDE SEQUENCE [LARGE SCALE GENOMIC DNA]</scope>
    <source>
        <strain evidence="2">DSM 26884</strain>
    </source>
</reference>
<accession>A0A1M6G996</accession>
<dbReference type="AlphaFoldDB" id="A0A1M6G996"/>
<keyword evidence="2" id="KW-1185">Reference proteome</keyword>
<evidence type="ECO:0000313" key="1">
    <source>
        <dbReference type="EMBL" id="SHJ06509.1"/>
    </source>
</evidence>
<dbReference type="EMBL" id="FQZN01000014">
    <property type="protein sequence ID" value="SHJ06509.1"/>
    <property type="molecule type" value="Genomic_DNA"/>
</dbReference>
<protein>
    <submittedName>
        <fullName evidence="1">Uncharacterized protein</fullName>
    </submittedName>
</protein>
<evidence type="ECO:0000313" key="2">
    <source>
        <dbReference type="Proteomes" id="UP000184192"/>
    </source>
</evidence>
<dbReference type="Proteomes" id="UP000184192">
    <property type="component" value="Unassembled WGS sequence"/>
</dbReference>
<organism evidence="1 2">
    <name type="scientific">Bacteroides stercorirosoris</name>
    <dbReference type="NCBI Taxonomy" id="871324"/>
    <lineage>
        <taxon>Bacteria</taxon>
        <taxon>Pseudomonadati</taxon>
        <taxon>Bacteroidota</taxon>
        <taxon>Bacteroidia</taxon>
        <taxon>Bacteroidales</taxon>
        <taxon>Bacteroidaceae</taxon>
        <taxon>Bacteroides</taxon>
    </lineage>
</organism>
<name>A0A1M6G996_9BACE</name>
<sequence length="65" mass="7185">MNKLKNERGTEKEKSEHKPYTIPLFHSFIINSRFSNHVAFPQSSVAASASVPLAVLSCTQWGLPG</sequence>
<gene>
    <name evidence="1" type="ORF">SAMN05444350_11470</name>
</gene>
<proteinExistence type="predicted"/>